<protein>
    <submittedName>
        <fullName evidence="2">Uncharacterized protein</fullName>
    </submittedName>
</protein>
<comment type="caution">
    <text evidence="2">The sequence shown here is derived from an EMBL/GenBank/DDBJ whole genome shotgun (WGS) entry which is preliminary data.</text>
</comment>
<reference evidence="2" key="2">
    <citation type="journal article" date="2024" name="Plant">
        <title>Genomic evolution and insights into agronomic trait innovations of Sesamum species.</title>
        <authorList>
            <person name="Miao H."/>
            <person name="Wang L."/>
            <person name="Qu L."/>
            <person name="Liu H."/>
            <person name="Sun Y."/>
            <person name="Le M."/>
            <person name="Wang Q."/>
            <person name="Wei S."/>
            <person name="Zheng Y."/>
            <person name="Lin W."/>
            <person name="Duan Y."/>
            <person name="Cao H."/>
            <person name="Xiong S."/>
            <person name="Wang X."/>
            <person name="Wei L."/>
            <person name="Li C."/>
            <person name="Ma Q."/>
            <person name="Ju M."/>
            <person name="Zhao R."/>
            <person name="Li G."/>
            <person name="Mu C."/>
            <person name="Tian Q."/>
            <person name="Mei H."/>
            <person name="Zhang T."/>
            <person name="Gao T."/>
            <person name="Zhang H."/>
        </authorList>
    </citation>
    <scope>NUCLEOTIDE SEQUENCE</scope>
    <source>
        <strain evidence="2">G02</strain>
    </source>
</reference>
<organism evidence="2">
    <name type="scientific">Sesamum radiatum</name>
    <name type="common">Black benniseed</name>
    <dbReference type="NCBI Taxonomy" id="300843"/>
    <lineage>
        <taxon>Eukaryota</taxon>
        <taxon>Viridiplantae</taxon>
        <taxon>Streptophyta</taxon>
        <taxon>Embryophyta</taxon>
        <taxon>Tracheophyta</taxon>
        <taxon>Spermatophyta</taxon>
        <taxon>Magnoliopsida</taxon>
        <taxon>eudicotyledons</taxon>
        <taxon>Gunneridae</taxon>
        <taxon>Pentapetalae</taxon>
        <taxon>asterids</taxon>
        <taxon>lamiids</taxon>
        <taxon>Lamiales</taxon>
        <taxon>Pedaliaceae</taxon>
        <taxon>Sesamum</taxon>
    </lineage>
</organism>
<reference evidence="2" key="1">
    <citation type="submission" date="2020-06" db="EMBL/GenBank/DDBJ databases">
        <authorList>
            <person name="Li T."/>
            <person name="Hu X."/>
            <person name="Zhang T."/>
            <person name="Song X."/>
            <person name="Zhang H."/>
            <person name="Dai N."/>
            <person name="Sheng W."/>
            <person name="Hou X."/>
            <person name="Wei L."/>
        </authorList>
    </citation>
    <scope>NUCLEOTIDE SEQUENCE</scope>
    <source>
        <strain evidence="2">G02</strain>
        <tissue evidence="2">Leaf</tissue>
    </source>
</reference>
<dbReference type="EMBL" id="JACGWJ010000019">
    <property type="protein sequence ID" value="KAL0346119.1"/>
    <property type="molecule type" value="Genomic_DNA"/>
</dbReference>
<evidence type="ECO:0000256" key="1">
    <source>
        <dbReference type="SAM" id="MobiDB-lite"/>
    </source>
</evidence>
<feature type="region of interest" description="Disordered" evidence="1">
    <location>
        <begin position="47"/>
        <end position="73"/>
    </location>
</feature>
<sequence length="73" mass="7965">MDKRWTKAQQVCEVEPESFTYADLMKRERECEGKHSVNVCGEKRALVQSSSGKKENKTAASTRASTSVGGGGL</sequence>
<accession>A0AAW2NU12</accession>
<name>A0AAW2NU12_SESRA</name>
<gene>
    <name evidence="2" type="ORF">Sradi_4443200</name>
</gene>
<feature type="compositionally biased region" description="Polar residues" evidence="1">
    <location>
        <begin position="58"/>
        <end position="67"/>
    </location>
</feature>
<proteinExistence type="predicted"/>
<evidence type="ECO:0000313" key="2">
    <source>
        <dbReference type="EMBL" id="KAL0346119.1"/>
    </source>
</evidence>
<dbReference type="AlphaFoldDB" id="A0AAW2NU12"/>